<feature type="transmembrane region" description="Helical" evidence="18">
    <location>
        <begin position="317"/>
        <end position="336"/>
    </location>
</feature>
<feature type="transmembrane region" description="Helical" evidence="18">
    <location>
        <begin position="270"/>
        <end position="290"/>
    </location>
</feature>
<evidence type="ECO:0000256" key="3">
    <source>
        <dbReference type="ARBA" id="ARBA00007012"/>
    </source>
</evidence>
<evidence type="ECO:0000259" key="19">
    <source>
        <dbReference type="Pfam" id="PF00361"/>
    </source>
</evidence>
<comment type="catalytic activity">
    <reaction evidence="17 18">
        <text>a ubiquinone + NADH + 5 H(+)(in) = a ubiquinol + NAD(+) + 4 H(+)(out)</text>
        <dbReference type="Rhea" id="RHEA:29091"/>
        <dbReference type="Rhea" id="RHEA-COMP:9565"/>
        <dbReference type="Rhea" id="RHEA-COMP:9566"/>
        <dbReference type="ChEBI" id="CHEBI:15378"/>
        <dbReference type="ChEBI" id="CHEBI:16389"/>
        <dbReference type="ChEBI" id="CHEBI:17976"/>
        <dbReference type="ChEBI" id="CHEBI:57540"/>
        <dbReference type="ChEBI" id="CHEBI:57945"/>
        <dbReference type="EC" id="7.1.1.2"/>
    </reaction>
</comment>
<evidence type="ECO:0000256" key="11">
    <source>
        <dbReference type="ARBA" id="ARBA00022982"/>
    </source>
</evidence>
<dbReference type="GO" id="GO:0006120">
    <property type="term" value="P:mitochondrial electron transport, NADH to ubiquinone"/>
    <property type="evidence" value="ECO:0007669"/>
    <property type="project" value="InterPro"/>
</dbReference>
<evidence type="ECO:0000256" key="9">
    <source>
        <dbReference type="ARBA" id="ARBA00022792"/>
    </source>
</evidence>
<evidence type="ECO:0000256" key="13">
    <source>
        <dbReference type="ARBA" id="ARBA00023027"/>
    </source>
</evidence>
<keyword evidence="7 18" id="KW-0679">Respiratory chain</keyword>
<dbReference type="EMBL" id="KX087271">
    <property type="protein sequence ID" value="ARH54273.1"/>
    <property type="molecule type" value="Genomic_DNA"/>
</dbReference>
<comment type="function">
    <text evidence="18">Core subunit of the mitochondrial membrane respiratory chain NADH dehydrogenase (Complex I) which catalyzes electron transfer from NADH through the respiratory chain, using ubiquinone as an electron acceptor. Essential for the catalytic activity and assembly of complex I.</text>
</comment>
<gene>
    <name evidence="20" type="primary">nad2</name>
</gene>
<keyword evidence="14 18" id="KW-0830">Ubiquinone</keyword>
<dbReference type="InterPro" id="IPR050175">
    <property type="entry name" value="Complex_I_Subunit_2"/>
</dbReference>
<feature type="domain" description="NADH:quinone oxidoreductase/Mrp antiporter transmembrane" evidence="19">
    <location>
        <begin position="25"/>
        <end position="284"/>
    </location>
</feature>
<dbReference type="InterPro" id="IPR003917">
    <property type="entry name" value="NADH_UbQ_OxRdtase_chain2"/>
</dbReference>
<keyword evidence="9 18" id="KW-0999">Mitochondrion inner membrane</keyword>
<keyword evidence="13 18" id="KW-0520">NAD</keyword>
<feature type="transmembrane region" description="Helical" evidence="18">
    <location>
        <begin position="7"/>
        <end position="27"/>
    </location>
</feature>
<dbReference type="PANTHER" id="PTHR46552">
    <property type="entry name" value="NADH-UBIQUINONE OXIDOREDUCTASE CHAIN 2"/>
    <property type="match status" value="1"/>
</dbReference>
<keyword evidence="11 18" id="KW-0249">Electron transport</keyword>
<keyword evidence="6" id="KW-0813">Transport</keyword>
<evidence type="ECO:0000256" key="14">
    <source>
        <dbReference type="ARBA" id="ARBA00023075"/>
    </source>
</evidence>
<dbReference type="PRINTS" id="PR01436">
    <property type="entry name" value="NADHDHGNASE2"/>
</dbReference>
<dbReference type="GO" id="GO:0008137">
    <property type="term" value="F:NADH dehydrogenase (ubiquinone) activity"/>
    <property type="evidence" value="ECO:0007669"/>
    <property type="project" value="UniProtKB-EC"/>
</dbReference>
<comment type="similarity">
    <text evidence="3 18">Belongs to the complex I subunit 2 family.</text>
</comment>
<evidence type="ECO:0000256" key="8">
    <source>
        <dbReference type="ARBA" id="ARBA00022692"/>
    </source>
</evidence>
<dbReference type="PANTHER" id="PTHR46552:SF1">
    <property type="entry name" value="NADH-UBIQUINONE OXIDOREDUCTASE CHAIN 2"/>
    <property type="match status" value="1"/>
</dbReference>
<evidence type="ECO:0000256" key="17">
    <source>
        <dbReference type="ARBA" id="ARBA00049551"/>
    </source>
</evidence>
<evidence type="ECO:0000256" key="18">
    <source>
        <dbReference type="RuleBase" id="RU003403"/>
    </source>
</evidence>
<comment type="function">
    <text evidence="1">Core subunit of the mitochondrial membrane respiratory chain NADH dehydrogenase (Complex I) that is believed to belong to the minimal assembly required for catalysis. Complex I functions in the transfer of electrons from NADH to the respiratory chain. The immediate electron acceptor for the enzyme is believed to be ubiquinone.</text>
</comment>
<comment type="subcellular location">
    <subcellularLocation>
        <location evidence="2 18">Mitochondrion inner membrane</location>
        <topology evidence="2 18">Multi-pass membrane protein</topology>
    </subcellularLocation>
</comment>
<dbReference type="InterPro" id="IPR001750">
    <property type="entry name" value="ND/Mrp_TM"/>
</dbReference>
<keyword evidence="8 18" id="KW-0812">Transmembrane</keyword>
<geneLocation type="mitochondrion" evidence="20"/>
<dbReference type="AlphaFoldDB" id="A0A343C2N0"/>
<evidence type="ECO:0000256" key="6">
    <source>
        <dbReference type="ARBA" id="ARBA00022448"/>
    </source>
</evidence>
<keyword evidence="12 18" id="KW-1133">Transmembrane helix</keyword>
<evidence type="ECO:0000256" key="16">
    <source>
        <dbReference type="ARBA" id="ARBA00023136"/>
    </source>
</evidence>
<feature type="transmembrane region" description="Helical" evidence="18">
    <location>
        <begin position="59"/>
        <end position="77"/>
    </location>
</feature>
<name>A0A343C2N0_9CUCU</name>
<feature type="transmembrane region" description="Helical" evidence="18">
    <location>
        <begin position="236"/>
        <end position="258"/>
    </location>
</feature>
<organism evidence="20">
    <name type="scientific">Curculionidae sp. 2 AH-2016</name>
    <dbReference type="NCBI Taxonomy" id="1903828"/>
    <lineage>
        <taxon>Eukaryota</taxon>
        <taxon>Metazoa</taxon>
        <taxon>Ecdysozoa</taxon>
        <taxon>Arthropoda</taxon>
        <taxon>Hexapoda</taxon>
        <taxon>Insecta</taxon>
        <taxon>Pterygota</taxon>
        <taxon>Neoptera</taxon>
        <taxon>Endopterygota</taxon>
        <taxon>Coleoptera</taxon>
        <taxon>Polyphaga</taxon>
        <taxon>Cucujiformia</taxon>
        <taxon>Curculionidae</taxon>
    </lineage>
</organism>
<keyword evidence="15 18" id="KW-0496">Mitochondrion</keyword>
<evidence type="ECO:0000256" key="5">
    <source>
        <dbReference type="ARBA" id="ARBA00021008"/>
    </source>
</evidence>
<dbReference type="Pfam" id="PF00361">
    <property type="entry name" value="Proton_antipo_M"/>
    <property type="match status" value="1"/>
</dbReference>
<evidence type="ECO:0000313" key="20">
    <source>
        <dbReference type="EMBL" id="ARH54273.1"/>
    </source>
</evidence>
<evidence type="ECO:0000256" key="7">
    <source>
        <dbReference type="ARBA" id="ARBA00022660"/>
    </source>
</evidence>
<evidence type="ECO:0000256" key="12">
    <source>
        <dbReference type="ARBA" id="ARBA00022989"/>
    </source>
</evidence>
<dbReference type="EC" id="7.1.1.2" evidence="4 18"/>
<feature type="transmembrane region" description="Helical" evidence="18">
    <location>
        <begin position="133"/>
        <end position="154"/>
    </location>
</feature>
<sequence length="337" mass="39288">MMNFYKILFFNTMIIGTMISISSLTWLTSWIGLEINLLSIIPLMKNHKNKYSTEATLKYFITQVMASILLIFSIIIFTNSKNFSSSEIATSTSILVTSALMMKMGAAPLHFWLPEVTSGMNWEMIYIILTWQKIAPMILLTYTVLNTMFLSFFIISSSIISGLQSLNQTCFRKILTYSSINHVSWMISAIMNSSMIWLYYFIIYMILNFNIIIILKKYNIYFINQLLKMLSFNKNLKLFFSLNFLSLGGLPPFLGFFPKWLTINLMTKNNFYFLSIIMIIFTMISLFIYLRVSFSMLIINTDESLLMNFKKTSYTQFFINLVSIFGLMFCIILSNYM</sequence>
<evidence type="ECO:0000256" key="2">
    <source>
        <dbReference type="ARBA" id="ARBA00004448"/>
    </source>
</evidence>
<evidence type="ECO:0000256" key="4">
    <source>
        <dbReference type="ARBA" id="ARBA00012944"/>
    </source>
</evidence>
<keyword evidence="10 18" id="KW-1278">Translocase</keyword>
<evidence type="ECO:0000256" key="1">
    <source>
        <dbReference type="ARBA" id="ARBA00003257"/>
    </source>
</evidence>
<feature type="transmembrane region" description="Helical" evidence="18">
    <location>
        <begin position="197"/>
        <end position="215"/>
    </location>
</feature>
<dbReference type="GO" id="GO:0005743">
    <property type="term" value="C:mitochondrial inner membrane"/>
    <property type="evidence" value="ECO:0007669"/>
    <property type="project" value="UniProtKB-SubCell"/>
</dbReference>
<feature type="transmembrane region" description="Helical" evidence="18">
    <location>
        <begin position="89"/>
        <end position="113"/>
    </location>
</feature>
<proteinExistence type="inferred from homology"/>
<evidence type="ECO:0000256" key="10">
    <source>
        <dbReference type="ARBA" id="ARBA00022967"/>
    </source>
</evidence>
<keyword evidence="16 18" id="KW-0472">Membrane</keyword>
<reference evidence="20" key="1">
    <citation type="submission" date="2016-04" db="EMBL/GenBank/DDBJ databases">
        <title>Mitochondria of beetle species.</title>
        <authorList>
            <person name="Hunter A."/>
            <person name="Moriniere J."/>
            <person name="Tang P."/>
            <person name="Linard B."/>
            <person name="Crampton-Platt A."/>
            <person name="Vogler A.P."/>
        </authorList>
    </citation>
    <scope>NUCLEOTIDE SEQUENCE</scope>
</reference>
<protein>
    <recommendedName>
        <fullName evidence="5 18">NADH-ubiquinone oxidoreductase chain 2</fullName>
        <ecNumber evidence="4 18">7.1.1.2</ecNumber>
    </recommendedName>
</protein>
<accession>A0A343C2N0</accession>
<evidence type="ECO:0000256" key="15">
    <source>
        <dbReference type="ARBA" id="ARBA00023128"/>
    </source>
</evidence>